<protein>
    <recommendedName>
        <fullName evidence="11">NADPH oxidase activator 1</fullName>
    </recommendedName>
</protein>
<feature type="domain" description="SH3" evidence="14">
    <location>
        <begin position="531"/>
        <end position="590"/>
    </location>
</feature>
<keyword evidence="8" id="KW-0802">TPR repeat</keyword>
<dbReference type="RefSeq" id="XP_035876038.1">
    <property type="nucleotide sequence ID" value="XM_036020145.1"/>
</dbReference>
<dbReference type="OrthoDB" id="5983572at2759"/>
<evidence type="ECO:0000256" key="13">
    <source>
        <dbReference type="SAM" id="MobiDB-lite"/>
    </source>
</evidence>
<gene>
    <name evidence="16" type="primary">NOXA1</name>
</gene>
<dbReference type="PRINTS" id="PR00499">
    <property type="entry name" value="P67PHOX"/>
</dbReference>
<dbReference type="PANTHER" id="PTHR15175">
    <property type="entry name" value="NEUTROPHIL CYTOSOLIC FACTOR 2, NEUTROPHIL NADPH OXIDASE FACTOR 2"/>
    <property type="match status" value="1"/>
</dbReference>
<dbReference type="FunFam" id="1.25.40.10:FF:000017">
    <property type="entry name" value="NADPH oxidase regulator NoxR"/>
    <property type="match status" value="1"/>
</dbReference>
<evidence type="ECO:0000256" key="3">
    <source>
        <dbReference type="ARBA" id="ARBA00008051"/>
    </source>
</evidence>
<accession>A0A7E6D9N0</accession>
<reference evidence="16" key="1">
    <citation type="submission" date="2025-08" db="UniProtKB">
        <authorList>
            <consortium name="RefSeq"/>
        </authorList>
    </citation>
    <scope>IDENTIFICATION</scope>
    <source>
        <tissue evidence="16">Muscle</tissue>
    </source>
</reference>
<comment type="subcellular location">
    <subcellularLocation>
        <location evidence="1">Cell membrane</location>
    </subcellularLocation>
    <subcellularLocation>
        <location evidence="2">Cytoplasm</location>
    </subcellularLocation>
</comment>
<dbReference type="PROSITE" id="PS50002">
    <property type="entry name" value="SH3"/>
    <property type="match status" value="1"/>
</dbReference>
<comment type="similarity">
    <text evidence="3">Belongs to the NCF2/NOXA1 family.</text>
</comment>
<dbReference type="FunFam" id="3.10.20.90:FF:000233">
    <property type="entry name" value="Predicted NADPH oxidase activator 1"/>
    <property type="match status" value="1"/>
</dbReference>
<evidence type="ECO:0000313" key="16">
    <source>
        <dbReference type="RefSeq" id="XP_035876038.1"/>
    </source>
</evidence>
<dbReference type="SMART" id="SM00028">
    <property type="entry name" value="TPR"/>
    <property type="match status" value="3"/>
</dbReference>
<feature type="compositionally biased region" description="Pro residues" evidence="13">
    <location>
        <begin position="387"/>
        <end position="399"/>
    </location>
</feature>
<dbReference type="GO" id="GO:0016176">
    <property type="term" value="F:superoxide-generating NADPH oxidase activator activity"/>
    <property type="evidence" value="ECO:0007669"/>
    <property type="project" value="UniProtKB-ARBA"/>
</dbReference>
<evidence type="ECO:0000256" key="7">
    <source>
        <dbReference type="ARBA" id="ARBA00022737"/>
    </source>
</evidence>
<dbReference type="GO" id="GO:0005737">
    <property type="term" value="C:cytoplasm"/>
    <property type="evidence" value="ECO:0007669"/>
    <property type="project" value="UniProtKB-SubCell"/>
</dbReference>
<dbReference type="InterPro" id="IPR011990">
    <property type="entry name" value="TPR-like_helical_dom_sf"/>
</dbReference>
<dbReference type="GO" id="GO:0005886">
    <property type="term" value="C:plasma membrane"/>
    <property type="evidence" value="ECO:0007669"/>
    <property type="project" value="UniProtKB-SubCell"/>
</dbReference>
<keyword evidence="7" id="KW-0677">Repeat</keyword>
<feature type="region of interest" description="Disordered" evidence="13">
    <location>
        <begin position="261"/>
        <end position="329"/>
    </location>
</feature>
<evidence type="ECO:0000259" key="14">
    <source>
        <dbReference type="PROSITE" id="PS50002"/>
    </source>
</evidence>
<feature type="compositionally biased region" description="Polar residues" evidence="13">
    <location>
        <begin position="282"/>
        <end position="296"/>
    </location>
</feature>
<evidence type="ECO:0000256" key="6">
    <source>
        <dbReference type="ARBA" id="ARBA00022490"/>
    </source>
</evidence>
<evidence type="ECO:0000256" key="4">
    <source>
        <dbReference type="ARBA" id="ARBA00022443"/>
    </source>
</evidence>
<dbReference type="KEGG" id="pdic:114509963"/>
<keyword evidence="9" id="KW-0472">Membrane</keyword>
<evidence type="ECO:0000256" key="5">
    <source>
        <dbReference type="ARBA" id="ARBA00022475"/>
    </source>
</evidence>
<dbReference type="InterPro" id="IPR051864">
    <property type="entry name" value="NCF2_NOXA1"/>
</dbReference>
<keyword evidence="6" id="KW-0963">Cytoplasm</keyword>
<dbReference type="SUPFAM" id="SSF48452">
    <property type="entry name" value="TPR-like"/>
    <property type="match status" value="1"/>
</dbReference>
<dbReference type="InterPro" id="IPR001452">
    <property type="entry name" value="SH3_domain"/>
</dbReference>
<dbReference type="Gene3D" id="1.25.40.10">
    <property type="entry name" value="Tetratricopeptide repeat domain"/>
    <property type="match status" value="1"/>
</dbReference>
<dbReference type="InterPro" id="IPR036028">
    <property type="entry name" value="SH3-like_dom_sf"/>
</dbReference>
<evidence type="ECO:0000256" key="1">
    <source>
        <dbReference type="ARBA" id="ARBA00004236"/>
    </source>
</evidence>
<evidence type="ECO:0000256" key="2">
    <source>
        <dbReference type="ARBA" id="ARBA00004496"/>
    </source>
</evidence>
<dbReference type="CTD" id="10811"/>
<dbReference type="Proteomes" id="UP000504628">
    <property type="component" value="Chromosome 3"/>
</dbReference>
<evidence type="ECO:0000256" key="8">
    <source>
        <dbReference type="ARBA" id="ARBA00022803"/>
    </source>
</evidence>
<keyword evidence="5" id="KW-1003">Cell membrane</keyword>
<dbReference type="PANTHER" id="PTHR15175:SF4">
    <property type="entry name" value="NADPH OXIDASE ACTIVATOR 1"/>
    <property type="match status" value="1"/>
</dbReference>
<proteinExistence type="inferred from homology"/>
<evidence type="ECO:0000256" key="12">
    <source>
        <dbReference type="PROSITE-ProRule" id="PRU00192"/>
    </source>
</evidence>
<dbReference type="SUPFAM" id="SSF54277">
    <property type="entry name" value="CAD &amp; PB1 domains"/>
    <property type="match status" value="1"/>
</dbReference>
<dbReference type="Gene3D" id="3.10.20.90">
    <property type="entry name" value="Phosphatidylinositol 3-kinase Catalytic Subunit, Chain A, domain 1"/>
    <property type="match status" value="1"/>
</dbReference>
<dbReference type="GeneID" id="114509963"/>
<dbReference type="Gene3D" id="2.30.30.40">
    <property type="entry name" value="SH3 Domains"/>
    <property type="match status" value="1"/>
</dbReference>
<dbReference type="InterPro" id="IPR019734">
    <property type="entry name" value="TPR_rpt"/>
</dbReference>
<dbReference type="Pfam" id="PF00018">
    <property type="entry name" value="SH3_1"/>
    <property type="match status" value="1"/>
</dbReference>
<dbReference type="FunFam" id="2.30.30.40:FF:000212">
    <property type="entry name" value="NADPH oxidase activator 1"/>
    <property type="match status" value="1"/>
</dbReference>
<comment type="function">
    <text evidence="10">Functions as an activator of NOX1, a superoxide-producing NADPH oxidase. Functions in the production of reactive oxygen species (ROS) which participate in a variety of biological processes including host defense, hormone biosynthesis, oxygen sensing and signal transduction. May also activate CYBB/gp91phox and NOX3.</text>
</comment>
<organism evidence="15 16">
    <name type="scientific">Phyllostomus discolor</name>
    <name type="common">pale spear-nosed bat</name>
    <dbReference type="NCBI Taxonomy" id="89673"/>
    <lineage>
        <taxon>Eukaryota</taxon>
        <taxon>Metazoa</taxon>
        <taxon>Chordata</taxon>
        <taxon>Craniata</taxon>
        <taxon>Vertebrata</taxon>
        <taxon>Euteleostomi</taxon>
        <taxon>Mammalia</taxon>
        <taxon>Eutheria</taxon>
        <taxon>Laurasiatheria</taxon>
        <taxon>Chiroptera</taxon>
        <taxon>Yangochiroptera</taxon>
        <taxon>Phyllostomidae</taxon>
        <taxon>Phyllostominae</taxon>
        <taxon>Phyllostomus</taxon>
    </lineage>
</organism>
<dbReference type="AlphaFoldDB" id="A0A7E6D9N0"/>
<evidence type="ECO:0000313" key="15">
    <source>
        <dbReference type="Proteomes" id="UP000504628"/>
    </source>
</evidence>
<evidence type="ECO:0000256" key="11">
    <source>
        <dbReference type="ARBA" id="ARBA00074413"/>
    </source>
</evidence>
<feature type="region of interest" description="Disordered" evidence="13">
    <location>
        <begin position="376"/>
        <end position="440"/>
    </location>
</feature>
<dbReference type="InterPro" id="IPR000270">
    <property type="entry name" value="PB1_dom"/>
</dbReference>
<dbReference type="GO" id="GO:0042554">
    <property type="term" value="P:superoxide anion generation"/>
    <property type="evidence" value="ECO:0007669"/>
    <property type="project" value="TreeGrafter"/>
</dbReference>
<keyword evidence="15" id="KW-1185">Reference proteome</keyword>
<feature type="compositionally biased region" description="Low complexity" evidence="13">
    <location>
        <begin position="312"/>
        <end position="326"/>
    </location>
</feature>
<sequence>MPWLRDLVFDWQQGVQAVARGDWDCALRLFSGVPGQPAKMCFNVGCVHLLAGDPEAALRAFDRAVAKDVYLAVGFFQRGVANFQLERSQEALSDFQVALARLRGNTAIDYAQLGLRFKLQAWEVLFNVAAAQCRLGLWAEAARSLEDAVSKGPEGARRDLDAALARVQGLWQVRAARRGVGMGRASLQEQGTLQPRSVPRGEVFRPPRRYLEHLRPMDFLGKAKVVVASGAGLQQPQVGGHLPPLSPASLPGVLGVPDQGKWAGWRGTGAAVPGGPPHSRLSPGTSSHRQALQGSQAGRAASSPVPDRRSGAWPAARPPQQWAIPASVRPRLPACPPGRGSAPGAGVWLKREGVGLTSCPAGRRGFPIQCVRDPREGSHCHRLPEAPTTPGPTVAPPWLPSQRPHPEQAGQQAPVGQLAAGQPDPEPSADPMGAGGVAAGDRKGSVAVTVKCAFTLALEAPCGASLSSLRALLSEALPAQAQCGQLSYREPGDGGRWVPLPEERALQRAWRDAASGPSGLQLRCRAVDGRPVLCQVVARHSYPAQRPEDLDLQPGDTVDVLCGVDQAWLEGHCDGRVGIFPKCFVVPAGHCA</sequence>
<dbReference type="SMART" id="SM00666">
    <property type="entry name" value="PB1"/>
    <property type="match status" value="1"/>
</dbReference>
<keyword evidence="4 12" id="KW-0728">SH3 domain</keyword>
<dbReference type="InParanoid" id="A0A7E6D9N0"/>
<dbReference type="SUPFAM" id="SSF50044">
    <property type="entry name" value="SH3-domain"/>
    <property type="match status" value="1"/>
</dbReference>
<name>A0A7E6D9N0_9CHIR</name>
<dbReference type="SMART" id="SM00326">
    <property type="entry name" value="SH3"/>
    <property type="match status" value="1"/>
</dbReference>
<evidence type="ECO:0000256" key="10">
    <source>
        <dbReference type="ARBA" id="ARBA00055211"/>
    </source>
</evidence>
<evidence type="ECO:0000256" key="9">
    <source>
        <dbReference type="ARBA" id="ARBA00023136"/>
    </source>
</evidence>